<dbReference type="InterPro" id="IPR003838">
    <property type="entry name" value="ABC3_permease_C"/>
</dbReference>
<keyword evidence="4 7" id="KW-1133">Transmembrane helix</keyword>
<name>A0A4R5W218_9BURK</name>
<gene>
    <name evidence="10" type="ORF">E2I14_10870</name>
</gene>
<sequence length="409" mass="45220">MDIRPVFSVLMRNKAPALLLVLQIAISLAIMLNTACVISFYYDKTHQVSGINEENGLFYLQITSAETSTDQQALEQENRYRQIIAAVPGVLKLSDSSQIPFVSEGYYYYLQTSKQVSNAITVTPYSSSGSLIDVLGLRLVEGRDFVPSDAETQAQDDKLEYAQHLILSKALARALFPDATTYVGKKLWWGTTGQLVETEIVGVIEQFQMPFVQFKDSENYAVFTARHSITNAPKFIVRTTEQARQQVMKNVEAALRLAVQSPLDIKIDTVNEEHRTYYGEAVTLTWLLSSVCVLLLFITVIGIVGMTTFWVNQRTKQIGIRRALGASQRDIVSQFVIENILLNSIGIGLGSVIAIGLNEWLQNYSEYAKLPISYVLLGAAVFFALGIGAVLVPAWRASIISPSVATNGA</sequence>
<dbReference type="EMBL" id="SMYL01000004">
    <property type="protein sequence ID" value="TDK66084.1"/>
    <property type="molecule type" value="Genomic_DNA"/>
</dbReference>
<feature type="transmembrane region" description="Helical" evidence="7">
    <location>
        <begin position="372"/>
        <end position="392"/>
    </location>
</feature>
<dbReference type="Pfam" id="PF02687">
    <property type="entry name" value="FtsX"/>
    <property type="match status" value="1"/>
</dbReference>
<reference evidence="10 11" key="1">
    <citation type="submission" date="2019-03" db="EMBL/GenBank/DDBJ databases">
        <title>Sapientia aquatica gen. nov., sp. nov., isolated from a crater lake.</title>
        <authorList>
            <person name="Felfoldi T."/>
            <person name="Szabo A."/>
            <person name="Toth E."/>
            <person name="Schumann P."/>
            <person name="Keki Z."/>
            <person name="Marialigeti K."/>
            <person name="Mathe I."/>
        </authorList>
    </citation>
    <scope>NUCLEOTIDE SEQUENCE [LARGE SCALE GENOMIC DNA]</scope>
    <source>
        <strain evidence="10 11">SA-152</strain>
    </source>
</reference>
<accession>A0A4R5W218</accession>
<evidence type="ECO:0000256" key="1">
    <source>
        <dbReference type="ARBA" id="ARBA00004651"/>
    </source>
</evidence>
<evidence type="ECO:0000256" key="2">
    <source>
        <dbReference type="ARBA" id="ARBA00022475"/>
    </source>
</evidence>
<evidence type="ECO:0000256" key="5">
    <source>
        <dbReference type="ARBA" id="ARBA00023136"/>
    </source>
</evidence>
<evidence type="ECO:0000259" key="8">
    <source>
        <dbReference type="Pfam" id="PF02687"/>
    </source>
</evidence>
<comment type="caution">
    <text evidence="10">The sequence shown here is derived from an EMBL/GenBank/DDBJ whole genome shotgun (WGS) entry which is preliminary data.</text>
</comment>
<comment type="subcellular location">
    <subcellularLocation>
        <location evidence="1">Cell membrane</location>
        <topology evidence="1">Multi-pass membrane protein</topology>
    </subcellularLocation>
</comment>
<keyword evidence="3 7" id="KW-0812">Transmembrane</keyword>
<dbReference type="AlphaFoldDB" id="A0A4R5W218"/>
<dbReference type="RefSeq" id="WP_133328324.1">
    <property type="nucleotide sequence ID" value="NZ_SMYL01000004.1"/>
</dbReference>
<comment type="similarity">
    <text evidence="6">Belongs to the ABC-4 integral membrane protein family.</text>
</comment>
<dbReference type="GO" id="GO:0022857">
    <property type="term" value="F:transmembrane transporter activity"/>
    <property type="evidence" value="ECO:0007669"/>
    <property type="project" value="TreeGrafter"/>
</dbReference>
<feature type="transmembrane region" description="Helical" evidence="7">
    <location>
        <begin position="286"/>
        <end position="311"/>
    </location>
</feature>
<dbReference type="InterPro" id="IPR025857">
    <property type="entry name" value="MacB_PCD"/>
</dbReference>
<dbReference type="PANTHER" id="PTHR30572:SF4">
    <property type="entry name" value="ABC TRANSPORTER PERMEASE YTRF"/>
    <property type="match status" value="1"/>
</dbReference>
<keyword evidence="2" id="KW-1003">Cell membrane</keyword>
<evidence type="ECO:0000313" key="11">
    <source>
        <dbReference type="Proteomes" id="UP000294829"/>
    </source>
</evidence>
<proteinExistence type="inferred from homology"/>
<feature type="domain" description="MacB-like periplasmic core" evidence="9">
    <location>
        <begin position="24"/>
        <end position="253"/>
    </location>
</feature>
<keyword evidence="11" id="KW-1185">Reference proteome</keyword>
<evidence type="ECO:0000313" key="10">
    <source>
        <dbReference type="EMBL" id="TDK66084.1"/>
    </source>
</evidence>
<organism evidence="10 11">
    <name type="scientific">Sapientia aquatica</name>
    <dbReference type="NCBI Taxonomy" id="1549640"/>
    <lineage>
        <taxon>Bacteria</taxon>
        <taxon>Pseudomonadati</taxon>
        <taxon>Pseudomonadota</taxon>
        <taxon>Betaproteobacteria</taxon>
        <taxon>Burkholderiales</taxon>
        <taxon>Oxalobacteraceae</taxon>
        <taxon>Sapientia</taxon>
    </lineage>
</organism>
<evidence type="ECO:0000256" key="3">
    <source>
        <dbReference type="ARBA" id="ARBA00022692"/>
    </source>
</evidence>
<feature type="transmembrane region" description="Helical" evidence="7">
    <location>
        <begin position="20"/>
        <end position="42"/>
    </location>
</feature>
<dbReference type="Pfam" id="PF12704">
    <property type="entry name" value="MacB_PCD"/>
    <property type="match status" value="1"/>
</dbReference>
<dbReference type="Proteomes" id="UP000294829">
    <property type="component" value="Unassembled WGS sequence"/>
</dbReference>
<evidence type="ECO:0000259" key="9">
    <source>
        <dbReference type="Pfam" id="PF12704"/>
    </source>
</evidence>
<dbReference type="OrthoDB" id="9770036at2"/>
<dbReference type="GO" id="GO:0005886">
    <property type="term" value="C:plasma membrane"/>
    <property type="evidence" value="ECO:0007669"/>
    <property type="project" value="UniProtKB-SubCell"/>
</dbReference>
<evidence type="ECO:0000256" key="7">
    <source>
        <dbReference type="SAM" id="Phobius"/>
    </source>
</evidence>
<protein>
    <submittedName>
        <fullName evidence="10">FtsX-like permease family protein</fullName>
    </submittedName>
</protein>
<feature type="domain" description="ABC3 transporter permease C-terminal" evidence="8">
    <location>
        <begin position="291"/>
        <end position="402"/>
    </location>
</feature>
<evidence type="ECO:0000256" key="4">
    <source>
        <dbReference type="ARBA" id="ARBA00022989"/>
    </source>
</evidence>
<dbReference type="InterPro" id="IPR050250">
    <property type="entry name" value="Macrolide_Exporter_MacB"/>
</dbReference>
<keyword evidence="5 7" id="KW-0472">Membrane</keyword>
<evidence type="ECO:0000256" key="6">
    <source>
        <dbReference type="ARBA" id="ARBA00038076"/>
    </source>
</evidence>
<dbReference type="PANTHER" id="PTHR30572">
    <property type="entry name" value="MEMBRANE COMPONENT OF TRANSPORTER-RELATED"/>
    <property type="match status" value="1"/>
</dbReference>
<feature type="transmembrane region" description="Helical" evidence="7">
    <location>
        <begin position="331"/>
        <end position="357"/>
    </location>
</feature>